<name>A0A941IUW0_9BACT</name>
<dbReference type="InterPro" id="IPR011990">
    <property type="entry name" value="TPR-like_helical_dom_sf"/>
</dbReference>
<gene>
    <name evidence="2" type="ORF">KDU71_04805</name>
</gene>
<dbReference type="Gene3D" id="1.25.40.390">
    <property type="match status" value="1"/>
</dbReference>
<dbReference type="EMBL" id="JAGTAR010000005">
    <property type="protein sequence ID" value="MBR8534871.1"/>
    <property type="molecule type" value="Genomic_DNA"/>
</dbReference>
<dbReference type="RefSeq" id="WP_212188774.1">
    <property type="nucleotide sequence ID" value="NZ_JAGTAR010000005.1"/>
</dbReference>
<feature type="chain" id="PRO_5036793437" evidence="1">
    <location>
        <begin position="19"/>
        <end position="561"/>
    </location>
</feature>
<proteinExistence type="predicted"/>
<evidence type="ECO:0000256" key="1">
    <source>
        <dbReference type="SAM" id="SignalP"/>
    </source>
</evidence>
<keyword evidence="2" id="KW-0449">Lipoprotein</keyword>
<dbReference type="SUPFAM" id="SSF48452">
    <property type="entry name" value="TPR-like"/>
    <property type="match status" value="1"/>
</dbReference>
<evidence type="ECO:0000313" key="3">
    <source>
        <dbReference type="Proteomes" id="UP000679220"/>
    </source>
</evidence>
<organism evidence="2 3">
    <name type="scientific">Carboxylicivirga sediminis</name>
    <dbReference type="NCBI Taxonomy" id="2006564"/>
    <lineage>
        <taxon>Bacteria</taxon>
        <taxon>Pseudomonadati</taxon>
        <taxon>Bacteroidota</taxon>
        <taxon>Bacteroidia</taxon>
        <taxon>Marinilabiliales</taxon>
        <taxon>Marinilabiliaceae</taxon>
        <taxon>Carboxylicivirga</taxon>
    </lineage>
</organism>
<dbReference type="Proteomes" id="UP000679220">
    <property type="component" value="Unassembled WGS sequence"/>
</dbReference>
<dbReference type="Pfam" id="PF12771">
    <property type="entry name" value="SusD-like_2"/>
    <property type="match status" value="2"/>
</dbReference>
<reference evidence="2" key="2">
    <citation type="submission" date="2021-04" db="EMBL/GenBank/DDBJ databases">
        <authorList>
            <person name="Zhang T."/>
            <person name="Zhang Y."/>
            <person name="Lu D."/>
            <person name="Zuo D."/>
            <person name="Du Z."/>
        </authorList>
    </citation>
    <scope>NUCLEOTIDE SEQUENCE</scope>
    <source>
        <strain evidence="2">JR1</strain>
    </source>
</reference>
<accession>A0A941IUW0</accession>
<dbReference type="AlphaFoldDB" id="A0A941IUW0"/>
<feature type="signal peptide" evidence="1">
    <location>
        <begin position="1"/>
        <end position="18"/>
    </location>
</feature>
<reference evidence="2" key="1">
    <citation type="journal article" date="2018" name="Int. J. Syst. Evol. Microbiol.">
        <title>Carboxylicivirga sediminis sp. nov., isolated from coastal sediment.</title>
        <authorList>
            <person name="Wang F.Q."/>
            <person name="Ren L.H."/>
            <person name="Zou R.J."/>
            <person name="Sun Y.Z."/>
            <person name="Liu X.J."/>
            <person name="Jiang F."/>
            <person name="Liu L.J."/>
        </authorList>
    </citation>
    <scope>NUCLEOTIDE SEQUENCE</scope>
    <source>
        <strain evidence="2">JR1</strain>
    </source>
</reference>
<keyword evidence="1" id="KW-0732">Signal</keyword>
<evidence type="ECO:0000313" key="2">
    <source>
        <dbReference type="EMBL" id="MBR8534871.1"/>
    </source>
</evidence>
<sequence>MKVYNLLIIALLLSLVGACTDKFEEFNQDPSAITGENIEAKYFITKAQVNLIAPNRYPYWRGQLIHADRYAGQFCFGFNGSWWSDALGYSYSGGYTNATWDYFEGYTGTLVTYLQITGEGGDRENPLAYAVGLVMRSLYFMYFTDTFGEIPYSETGSLDVLLPKFDTQKDIYSGMITDLTLAIETIGSATTTGELNEDLGENDLFFGGDLQKWKALANTLKLRLALRANGAEGDNFSSPAITEAMGGSFLEDFEDNALLPKDNVISQWNSAAYGDVWHNFGGYGSKWTVSKYVINYLQDNADPRLEKYAKPAPGGEITIPQPESDDDALYAKRRDFILANLDEAGAVYTTSTNENGETVVTIDVDTYYIGQPPRLNGEMYDYNRREFYSMPADYIVAPKNESVPIAPEVVVSSADAYFMRAEAVVKGFVTGDANALYRSGLEQAMLLWGVAPDDITTFLADSPMANLTGANDEEMIAIQRWLINYTEGFEAWAIVRDTGFPTELAAGVDDPDIYGMGDLNGKYPQRMRYGTNAYTTNGDNLEEALERQGVDLQATTLWWAK</sequence>
<keyword evidence="3" id="KW-1185">Reference proteome</keyword>
<protein>
    <submittedName>
        <fullName evidence="2">SusD/RagB family nutrient-binding outer membrane lipoprotein</fullName>
    </submittedName>
</protein>
<comment type="caution">
    <text evidence="2">The sequence shown here is derived from an EMBL/GenBank/DDBJ whole genome shotgun (WGS) entry which is preliminary data.</text>
</comment>
<dbReference type="InterPro" id="IPR041662">
    <property type="entry name" value="SusD-like_2"/>
</dbReference>
<dbReference type="PROSITE" id="PS51257">
    <property type="entry name" value="PROKAR_LIPOPROTEIN"/>
    <property type="match status" value="1"/>
</dbReference>